<name>A0A6A4H6B1_9AGAR</name>
<reference evidence="2" key="1">
    <citation type="journal article" date="2019" name="Environ. Microbiol.">
        <title>Fungal ecological strategies reflected in gene transcription - a case study of two litter decomposers.</title>
        <authorList>
            <person name="Barbi F."/>
            <person name="Kohler A."/>
            <person name="Barry K."/>
            <person name="Baskaran P."/>
            <person name="Daum C."/>
            <person name="Fauchery L."/>
            <person name="Ihrmark K."/>
            <person name="Kuo A."/>
            <person name="LaButti K."/>
            <person name="Lipzen A."/>
            <person name="Morin E."/>
            <person name="Grigoriev I.V."/>
            <person name="Henrissat B."/>
            <person name="Lindahl B."/>
            <person name="Martin F."/>
        </authorList>
    </citation>
    <scope>NUCLEOTIDE SEQUENCE</scope>
    <source>
        <strain evidence="2">JB14</strain>
    </source>
</reference>
<evidence type="ECO:0000313" key="2">
    <source>
        <dbReference type="EMBL" id="KAE9393253.1"/>
    </source>
</evidence>
<accession>A0A6A4H6B1</accession>
<gene>
    <name evidence="2" type="ORF">BT96DRAFT_999628</name>
</gene>
<evidence type="ECO:0000256" key="1">
    <source>
        <dbReference type="SAM" id="MobiDB-lite"/>
    </source>
</evidence>
<organism evidence="2 3">
    <name type="scientific">Gymnopus androsaceus JB14</name>
    <dbReference type="NCBI Taxonomy" id="1447944"/>
    <lineage>
        <taxon>Eukaryota</taxon>
        <taxon>Fungi</taxon>
        <taxon>Dikarya</taxon>
        <taxon>Basidiomycota</taxon>
        <taxon>Agaricomycotina</taxon>
        <taxon>Agaricomycetes</taxon>
        <taxon>Agaricomycetidae</taxon>
        <taxon>Agaricales</taxon>
        <taxon>Marasmiineae</taxon>
        <taxon>Omphalotaceae</taxon>
        <taxon>Gymnopus</taxon>
    </lineage>
</organism>
<dbReference type="AlphaFoldDB" id="A0A6A4H6B1"/>
<proteinExistence type="predicted"/>
<dbReference type="OrthoDB" id="1702480at2759"/>
<sequence>MKRRRSSRSEEDAPLTPANSKQQRFKALERRFSNLTLQHLQPASSLAVASPFSVSSPPPAFPPSPPNDFDITAMEVDYGSSSMLPFIQPDSVEEPHSSTQPEQVPEIRMKGSSCRGTSLNQTVSLLCCLFSHHPRTLKSYITRVTRTYSAMRAAHPVPELSLQNQQALVEAYEPYCMTTKQYQPEITWYPPGFQNRAAGRPD</sequence>
<evidence type="ECO:0000313" key="3">
    <source>
        <dbReference type="Proteomes" id="UP000799118"/>
    </source>
</evidence>
<dbReference type="Proteomes" id="UP000799118">
    <property type="component" value="Unassembled WGS sequence"/>
</dbReference>
<protein>
    <submittedName>
        <fullName evidence="2">Uncharacterized protein</fullName>
    </submittedName>
</protein>
<dbReference type="EMBL" id="ML769577">
    <property type="protein sequence ID" value="KAE9393253.1"/>
    <property type="molecule type" value="Genomic_DNA"/>
</dbReference>
<keyword evidence="3" id="KW-1185">Reference proteome</keyword>
<feature type="region of interest" description="Disordered" evidence="1">
    <location>
        <begin position="1"/>
        <end position="23"/>
    </location>
</feature>